<reference evidence="7 8" key="1">
    <citation type="journal article" date="2015" name="Genome Announc.">
        <title>Genome sequence and annotation of Trichoderma parareesei, the ancestor of the cellulase producer Trichoderma reesei.</title>
        <authorList>
            <person name="Yang D."/>
            <person name="Pomraning K."/>
            <person name="Kopchinskiy A."/>
            <person name="Karimi Aghcheh R."/>
            <person name="Atanasova L."/>
            <person name="Chenthamara K."/>
            <person name="Baker S.E."/>
            <person name="Zhang R."/>
            <person name="Shen Q."/>
            <person name="Freitag M."/>
            <person name="Kubicek C.P."/>
            <person name="Druzhinina I.S."/>
        </authorList>
    </citation>
    <scope>NUCLEOTIDE SEQUENCE [LARGE SCALE GENOMIC DNA]</scope>
    <source>
        <strain evidence="7 8">CBS 125925</strain>
    </source>
</reference>
<dbReference type="Gene3D" id="1.10.30.10">
    <property type="entry name" value="High mobility group box domain"/>
    <property type="match status" value="1"/>
</dbReference>
<evidence type="ECO:0000256" key="5">
    <source>
        <dbReference type="SAM" id="MobiDB-lite"/>
    </source>
</evidence>
<dbReference type="PANTHER" id="PTHR10270">
    <property type="entry name" value="SOX TRANSCRIPTION FACTOR"/>
    <property type="match status" value="1"/>
</dbReference>
<dbReference type="GO" id="GO:0030154">
    <property type="term" value="P:cell differentiation"/>
    <property type="evidence" value="ECO:0007669"/>
    <property type="project" value="TreeGrafter"/>
</dbReference>
<dbReference type="OrthoDB" id="6247875at2759"/>
<dbReference type="InterPro" id="IPR036910">
    <property type="entry name" value="HMG_box_dom_sf"/>
</dbReference>
<dbReference type="PANTHER" id="PTHR10270:SF161">
    <property type="entry name" value="SEX-DETERMINING REGION Y PROTEIN"/>
    <property type="match status" value="1"/>
</dbReference>
<proteinExistence type="predicted"/>
<evidence type="ECO:0000259" key="6">
    <source>
        <dbReference type="PROSITE" id="PS50118"/>
    </source>
</evidence>
<evidence type="ECO:0000256" key="4">
    <source>
        <dbReference type="PROSITE-ProRule" id="PRU00267"/>
    </source>
</evidence>
<dbReference type="Pfam" id="PF00505">
    <property type="entry name" value="HMG_box"/>
    <property type="match status" value="1"/>
</dbReference>
<dbReference type="GO" id="GO:0005634">
    <property type="term" value="C:nucleus"/>
    <property type="evidence" value="ECO:0007669"/>
    <property type="project" value="UniProtKB-UniRule"/>
</dbReference>
<dbReference type="PROSITE" id="PS50118">
    <property type="entry name" value="HMG_BOX_2"/>
    <property type="match status" value="1"/>
</dbReference>
<dbReference type="FunFam" id="1.10.30.10:FF:000041">
    <property type="entry name" value="HMG box family protein"/>
    <property type="match status" value="1"/>
</dbReference>
<dbReference type="GO" id="GO:0000978">
    <property type="term" value="F:RNA polymerase II cis-regulatory region sequence-specific DNA binding"/>
    <property type="evidence" value="ECO:0007669"/>
    <property type="project" value="TreeGrafter"/>
</dbReference>
<name>A0A2H2ZWV4_TRIPA</name>
<evidence type="ECO:0000313" key="8">
    <source>
        <dbReference type="Proteomes" id="UP000219286"/>
    </source>
</evidence>
<organism evidence="7 8">
    <name type="scientific">Trichoderma parareesei</name>
    <name type="common">Filamentous fungus</name>
    <dbReference type="NCBI Taxonomy" id="858221"/>
    <lineage>
        <taxon>Eukaryota</taxon>
        <taxon>Fungi</taxon>
        <taxon>Dikarya</taxon>
        <taxon>Ascomycota</taxon>
        <taxon>Pezizomycotina</taxon>
        <taxon>Sordariomycetes</taxon>
        <taxon>Hypocreomycetidae</taxon>
        <taxon>Hypocreales</taxon>
        <taxon>Hypocreaceae</taxon>
        <taxon>Trichoderma</taxon>
    </lineage>
</organism>
<dbReference type="InterPro" id="IPR009071">
    <property type="entry name" value="HMG_box_dom"/>
</dbReference>
<dbReference type="GO" id="GO:0001228">
    <property type="term" value="F:DNA-binding transcription activator activity, RNA polymerase II-specific"/>
    <property type="evidence" value="ECO:0007669"/>
    <property type="project" value="TreeGrafter"/>
</dbReference>
<feature type="domain" description="HMG box" evidence="6">
    <location>
        <begin position="47"/>
        <end position="115"/>
    </location>
</feature>
<feature type="region of interest" description="Disordered" evidence="5">
    <location>
        <begin position="99"/>
        <end position="135"/>
    </location>
</feature>
<dbReference type="Proteomes" id="UP000219286">
    <property type="component" value="Unassembled WGS sequence"/>
</dbReference>
<sequence>MGANGARRISVPHGVNSANHDASRFSASAAMYPYDGGDYPCRCTPEPPRPRNSFMLFRQHHQREVAKAHKGLSNPEISKIIGAMWRDAADEEREKWTLRAEEEKESHGAKYPGYRYKPNRRSKSQGKQNRRCSKVPEVPSLSEILAILAVFSNTTSTTRT</sequence>
<feature type="compositionally biased region" description="Basic and acidic residues" evidence="5">
    <location>
        <begin position="99"/>
        <end position="108"/>
    </location>
</feature>
<keyword evidence="3" id="KW-0804">Transcription</keyword>
<evidence type="ECO:0000313" key="7">
    <source>
        <dbReference type="EMBL" id="OTA05115.1"/>
    </source>
</evidence>
<dbReference type="CDD" id="cd01389">
    <property type="entry name" value="HMG-box_ROX1-like"/>
    <property type="match status" value="1"/>
</dbReference>
<dbReference type="InterPro" id="IPR050140">
    <property type="entry name" value="SRY-related_HMG-box_TF-like"/>
</dbReference>
<dbReference type="EMBL" id="LFMI01000572">
    <property type="protein sequence ID" value="OTA05115.1"/>
    <property type="molecule type" value="Genomic_DNA"/>
</dbReference>
<evidence type="ECO:0000256" key="2">
    <source>
        <dbReference type="ARBA" id="ARBA00023125"/>
    </source>
</evidence>
<evidence type="ECO:0000256" key="1">
    <source>
        <dbReference type="ARBA" id="ARBA00023015"/>
    </source>
</evidence>
<comment type="caution">
    <text evidence="7">The sequence shown here is derived from an EMBL/GenBank/DDBJ whole genome shotgun (WGS) entry which is preliminary data.</text>
</comment>
<keyword evidence="2 4" id="KW-0238">DNA-binding</keyword>
<evidence type="ECO:0000256" key="3">
    <source>
        <dbReference type="ARBA" id="ARBA00023163"/>
    </source>
</evidence>
<dbReference type="GO" id="GO:0000122">
    <property type="term" value="P:negative regulation of transcription by RNA polymerase II"/>
    <property type="evidence" value="ECO:0007669"/>
    <property type="project" value="TreeGrafter"/>
</dbReference>
<protein>
    <recommendedName>
        <fullName evidence="6">HMG box domain-containing protein</fullName>
    </recommendedName>
</protein>
<keyword evidence="4" id="KW-0539">Nucleus</keyword>
<keyword evidence="8" id="KW-1185">Reference proteome</keyword>
<dbReference type="AlphaFoldDB" id="A0A2H2ZWV4"/>
<keyword evidence="1" id="KW-0805">Transcription regulation</keyword>
<gene>
    <name evidence="7" type="ORF">A9Z42_0057390</name>
</gene>
<dbReference type="SMART" id="SM00398">
    <property type="entry name" value="HMG"/>
    <property type="match status" value="1"/>
</dbReference>
<feature type="compositionally biased region" description="Basic residues" evidence="5">
    <location>
        <begin position="117"/>
        <end position="133"/>
    </location>
</feature>
<dbReference type="SUPFAM" id="SSF47095">
    <property type="entry name" value="HMG-box"/>
    <property type="match status" value="1"/>
</dbReference>
<feature type="DNA-binding region" description="HMG box" evidence="4">
    <location>
        <begin position="47"/>
        <end position="115"/>
    </location>
</feature>
<accession>A0A2H2ZWV4</accession>